<dbReference type="Gene3D" id="1.10.8.10">
    <property type="entry name" value="DNA helicase RuvA subunit, C-terminal domain"/>
    <property type="match status" value="1"/>
</dbReference>
<dbReference type="PANTHER" id="PTHR12281:SF31">
    <property type="entry name" value="DCN1-LIKE PROTEIN 3"/>
    <property type="match status" value="1"/>
</dbReference>
<dbReference type="PANTHER" id="PTHR12281">
    <property type="entry name" value="RP42 RELATED"/>
    <property type="match status" value="1"/>
</dbReference>
<dbReference type="AlphaFoldDB" id="A0AAV9G769"/>
<dbReference type="Pfam" id="PF14555">
    <property type="entry name" value="UBA_4"/>
    <property type="match status" value="1"/>
</dbReference>
<name>A0AAV9G769_9PEZI</name>
<proteinExistence type="predicted"/>
<reference evidence="4" key="2">
    <citation type="submission" date="2023-05" db="EMBL/GenBank/DDBJ databases">
        <authorList>
            <consortium name="Lawrence Berkeley National Laboratory"/>
            <person name="Steindorff A."/>
            <person name="Hensen N."/>
            <person name="Bonometti L."/>
            <person name="Westerberg I."/>
            <person name="Brannstrom I.O."/>
            <person name="Guillou S."/>
            <person name="Cros-Aarteil S."/>
            <person name="Calhoun S."/>
            <person name="Haridas S."/>
            <person name="Kuo A."/>
            <person name="Mondo S."/>
            <person name="Pangilinan J."/>
            <person name="Riley R."/>
            <person name="Labutti K."/>
            <person name="Andreopoulos B."/>
            <person name="Lipzen A."/>
            <person name="Chen C."/>
            <person name="Yanf M."/>
            <person name="Daum C."/>
            <person name="Ng V."/>
            <person name="Clum A."/>
            <person name="Ohm R."/>
            <person name="Martin F."/>
            <person name="Silar P."/>
            <person name="Natvig D."/>
            <person name="Lalanne C."/>
            <person name="Gautier V."/>
            <person name="Ament-Velasquez S.L."/>
            <person name="Kruys A."/>
            <person name="Hutchinson M.I."/>
            <person name="Powell A.J."/>
            <person name="Barry K."/>
            <person name="Miller A.N."/>
            <person name="Grigoriev I.V."/>
            <person name="Debuchy R."/>
            <person name="Gladieux P."/>
            <person name="Thoren M.H."/>
            <person name="Johannesson H."/>
        </authorList>
    </citation>
    <scope>NUCLEOTIDE SEQUENCE</scope>
    <source>
        <strain evidence="4">PSN243</strain>
    </source>
</reference>
<dbReference type="PROSITE" id="PS51229">
    <property type="entry name" value="DCUN1"/>
    <property type="match status" value="1"/>
</dbReference>
<dbReference type="InterPro" id="IPR014764">
    <property type="entry name" value="DCN-prot"/>
</dbReference>
<keyword evidence="5" id="KW-1185">Reference proteome</keyword>
<evidence type="ECO:0000256" key="2">
    <source>
        <dbReference type="RuleBase" id="RU410713"/>
    </source>
</evidence>
<dbReference type="Pfam" id="PF03556">
    <property type="entry name" value="Cullin_binding"/>
    <property type="match status" value="1"/>
</dbReference>
<dbReference type="Proteomes" id="UP001321760">
    <property type="component" value="Unassembled WGS sequence"/>
</dbReference>
<dbReference type="GO" id="GO:0031624">
    <property type="term" value="F:ubiquitin conjugating enzyme binding"/>
    <property type="evidence" value="ECO:0007669"/>
    <property type="project" value="TreeGrafter"/>
</dbReference>
<dbReference type="EMBL" id="MU865996">
    <property type="protein sequence ID" value="KAK4443257.1"/>
    <property type="molecule type" value="Genomic_DNA"/>
</dbReference>
<evidence type="ECO:0000313" key="5">
    <source>
        <dbReference type="Proteomes" id="UP001321760"/>
    </source>
</evidence>
<evidence type="ECO:0000313" key="4">
    <source>
        <dbReference type="EMBL" id="KAK4443257.1"/>
    </source>
</evidence>
<evidence type="ECO:0000259" key="3">
    <source>
        <dbReference type="PROSITE" id="PS51229"/>
    </source>
</evidence>
<keyword evidence="1" id="KW-0833">Ubl conjugation pathway</keyword>
<dbReference type="InterPro" id="IPR042460">
    <property type="entry name" value="DCN1-like_PONY"/>
</dbReference>
<dbReference type="InterPro" id="IPR009060">
    <property type="entry name" value="UBA-like_sf"/>
</dbReference>
<dbReference type="GO" id="GO:0000151">
    <property type="term" value="C:ubiquitin ligase complex"/>
    <property type="evidence" value="ECO:0007669"/>
    <property type="project" value="TreeGrafter"/>
</dbReference>
<organism evidence="4 5">
    <name type="scientific">Podospora aff. communis PSN243</name>
    <dbReference type="NCBI Taxonomy" id="3040156"/>
    <lineage>
        <taxon>Eukaryota</taxon>
        <taxon>Fungi</taxon>
        <taxon>Dikarya</taxon>
        <taxon>Ascomycota</taxon>
        <taxon>Pezizomycotina</taxon>
        <taxon>Sordariomycetes</taxon>
        <taxon>Sordariomycetidae</taxon>
        <taxon>Sordariales</taxon>
        <taxon>Podosporaceae</taxon>
        <taxon>Podospora</taxon>
    </lineage>
</organism>
<dbReference type="GO" id="GO:0097602">
    <property type="term" value="F:cullin family protein binding"/>
    <property type="evidence" value="ECO:0007669"/>
    <property type="project" value="TreeGrafter"/>
</dbReference>
<evidence type="ECO:0000256" key="1">
    <source>
        <dbReference type="ARBA" id="ARBA00022786"/>
    </source>
</evidence>
<dbReference type="Gene3D" id="1.10.238.10">
    <property type="entry name" value="EF-hand"/>
    <property type="match status" value="1"/>
</dbReference>
<sequence length="293" mass="33172">MPSTTTQRKLASQFISVTNATKENAQQYLKNANYNLDAAVNLNMAASLESQEPHVMFARLFTSCFHRRSRAPPPAQKSFLPPEGSGNTMGAESLEGYFKQLGLNLENYELFVLLDIVQADGLGQITLKGFVDGWLQASQDPNHRVQADIASQKKYARHCAAQAAKDPVYFKKLYHRAFLTGKEPQQKALDKEVAIVFWEMLFSPAVHPWRSKNVNWLDVWKQFLEAKWTRSVNKDMWSQTLSFADKTMEDETLGFWSEDQAWPGVIDDFVAWCRETGVVAPPKAANDGMEVDE</sequence>
<dbReference type="GO" id="GO:0032182">
    <property type="term" value="F:ubiquitin-like protein binding"/>
    <property type="evidence" value="ECO:0007669"/>
    <property type="project" value="TreeGrafter"/>
</dbReference>
<dbReference type="Gene3D" id="1.10.238.200">
    <property type="entry name" value="Cullin, PONY binding domain"/>
    <property type="match status" value="1"/>
</dbReference>
<dbReference type="InterPro" id="IPR005176">
    <property type="entry name" value="PONY_dom"/>
</dbReference>
<gene>
    <name evidence="4" type="ORF">QBC34DRAFT_452610</name>
</gene>
<dbReference type="GO" id="GO:0045116">
    <property type="term" value="P:protein neddylation"/>
    <property type="evidence" value="ECO:0007669"/>
    <property type="project" value="TreeGrafter"/>
</dbReference>
<comment type="function">
    <text evidence="2">Neddylation of cullins play an essential role in the regulation of SCF-type complexes activity.</text>
</comment>
<protein>
    <recommendedName>
        <fullName evidence="2">Defective in cullin neddylation protein</fullName>
    </recommendedName>
</protein>
<comment type="caution">
    <text evidence="4">The sequence shown here is derived from an EMBL/GenBank/DDBJ whole genome shotgun (WGS) entry which is preliminary data.</text>
</comment>
<dbReference type="SUPFAM" id="SSF46934">
    <property type="entry name" value="UBA-like"/>
    <property type="match status" value="1"/>
</dbReference>
<accession>A0AAV9G769</accession>
<feature type="domain" description="DCUN1" evidence="3">
    <location>
        <begin position="56"/>
        <end position="274"/>
    </location>
</feature>
<reference evidence="4" key="1">
    <citation type="journal article" date="2023" name="Mol. Phylogenet. Evol.">
        <title>Genome-scale phylogeny and comparative genomics of the fungal order Sordariales.</title>
        <authorList>
            <person name="Hensen N."/>
            <person name="Bonometti L."/>
            <person name="Westerberg I."/>
            <person name="Brannstrom I.O."/>
            <person name="Guillou S."/>
            <person name="Cros-Aarteil S."/>
            <person name="Calhoun S."/>
            <person name="Haridas S."/>
            <person name="Kuo A."/>
            <person name="Mondo S."/>
            <person name="Pangilinan J."/>
            <person name="Riley R."/>
            <person name="LaButti K."/>
            <person name="Andreopoulos B."/>
            <person name="Lipzen A."/>
            <person name="Chen C."/>
            <person name="Yan M."/>
            <person name="Daum C."/>
            <person name="Ng V."/>
            <person name="Clum A."/>
            <person name="Steindorff A."/>
            <person name="Ohm R.A."/>
            <person name="Martin F."/>
            <person name="Silar P."/>
            <person name="Natvig D.O."/>
            <person name="Lalanne C."/>
            <person name="Gautier V."/>
            <person name="Ament-Velasquez S.L."/>
            <person name="Kruys A."/>
            <person name="Hutchinson M.I."/>
            <person name="Powell A.J."/>
            <person name="Barry K."/>
            <person name="Miller A.N."/>
            <person name="Grigoriev I.V."/>
            <person name="Debuchy R."/>
            <person name="Gladieux P."/>
            <person name="Hiltunen Thoren M."/>
            <person name="Johannesson H."/>
        </authorList>
    </citation>
    <scope>NUCLEOTIDE SEQUENCE</scope>
    <source>
        <strain evidence="4">PSN243</strain>
    </source>
</reference>